<dbReference type="GO" id="GO:0046872">
    <property type="term" value="F:metal ion binding"/>
    <property type="evidence" value="ECO:0007669"/>
    <property type="project" value="UniProtKB-KW"/>
</dbReference>
<dbReference type="CDD" id="cd10917">
    <property type="entry name" value="CE4_NodB_like_6s_7s"/>
    <property type="match status" value="1"/>
</dbReference>
<feature type="domain" description="NodB homology" evidence="3">
    <location>
        <begin position="28"/>
        <end position="203"/>
    </location>
</feature>
<protein>
    <submittedName>
        <fullName evidence="4">Polysaccharide deacetylase</fullName>
    </submittedName>
</protein>
<keyword evidence="1" id="KW-0479">Metal-binding</keyword>
<dbReference type="GO" id="GO:0016810">
    <property type="term" value="F:hydrolase activity, acting on carbon-nitrogen (but not peptide) bonds"/>
    <property type="evidence" value="ECO:0007669"/>
    <property type="project" value="InterPro"/>
</dbReference>
<dbReference type="Proteomes" id="UP000031760">
    <property type="component" value="Chromosome"/>
</dbReference>
<dbReference type="KEGG" id="nmf:NMS_1109"/>
<evidence type="ECO:0000259" key="3">
    <source>
        <dbReference type="PROSITE" id="PS51677"/>
    </source>
</evidence>
<dbReference type="InterPro" id="IPR002509">
    <property type="entry name" value="NODB_dom"/>
</dbReference>
<name>W8VV44_9FLAO</name>
<evidence type="ECO:0000313" key="5">
    <source>
        <dbReference type="Proteomes" id="UP000031760"/>
    </source>
</evidence>
<dbReference type="SUPFAM" id="SSF88713">
    <property type="entry name" value="Glycoside hydrolase/deacetylase"/>
    <property type="match status" value="1"/>
</dbReference>
<dbReference type="PANTHER" id="PTHR10587:SF133">
    <property type="entry name" value="CHITIN DEACETYLASE 1-RELATED"/>
    <property type="match status" value="1"/>
</dbReference>
<gene>
    <name evidence="4" type="ORF">NMS_1109</name>
</gene>
<sequence>MAWYPDHIPGVVSRLFPNYIWHATRDFPCVHLTFDDGPTPLVTDFVLQQLDLYGFKATFFLIGDCVKREPLLKNRLLESGHQIGNHTYNHLDGWKTSSEEYVANVIKAAEIIDSELFRPPYGRITIKISKQIRDLGYKIVMWDVLSGDFDSSRSPEKCLKSLKKNTKNGSVIVFHDSVKAFPILKKVLPEYLEWLTCEGYRTQLF</sequence>
<dbReference type="Gene3D" id="3.20.20.370">
    <property type="entry name" value="Glycoside hydrolase/deacetylase"/>
    <property type="match status" value="1"/>
</dbReference>
<organism evidence="4 5">
    <name type="scientific">Nonlabens marinus S1-08</name>
    <dbReference type="NCBI Taxonomy" id="1454201"/>
    <lineage>
        <taxon>Bacteria</taxon>
        <taxon>Pseudomonadati</taxon>
        <taxon>Bacteroidota</taxon>
        <taxon>Flavobacteriia</taxon>
        <taxon>Flavobacteriales</taxon>
        <taxon>Flavobacteriaceae</taxon>
        <taxon>Nonlabens</taxon>
    </lineage>
</organism>
<dbReference type="Pfam" id="PF01522">
    <property type="entry name" value="Polysacc_deac_1"/>
    <property type="match status" value="1"/>
</dbReference>
<dbReference type="HOGENOM" id="CLU_021264_0_3_10"/>
<evidence type="ECO:0000256" key="2">
    <source>
        <dbReference type="ARBA" id="ARBA00022801"/>
    </source>
</evidence>
<dbReference type="InterPro" id="IPR011330">
    <property type="entry name" value="Glyco_hydro/deAcase_b/a-brl"/>
</dbReference>
<dbReference type="InterPro" id="IPR050248">
    <property type="entry name" value="Polysacc_deacetylase_ArnD"/>
</dbReference>
<dbReference type="RefSeq" id="WP_041495777.1">
    <property type="nucleotide sequence ID" value="NZ_AP014548.1"/>
</dbReference>
<accession>W8VV44</accession>
<reference evidence="4 5" key="1">
    <citation type="journal article" date="2014" name="Proc. Natl. Acad. Sci. U.S.A.">
        <title>Functional characterization of flavobacteria rhodopsins reveals a unique class of light-driven chloride pump in bacteria.</title>
        <authorList>
            <person name="Yoshizawa S."/>
            <person name="Kumagai Y."/>
            <person name="Kim H."/>
            <person name="Ogura Y."/>
            <person name="Hayashi T."/>
            <person name="Iwasaki W."/>
            <person name="DeLong E.F."/>
            <person name="Kogure K."/>
        </authorList>
    </citation>
    <scope>NUCLEOTIDE SEQUENCE [LARGE SCALE GENOMIC DNA]</scope>
    <source>
        <strain evidence="4 5">S1-08</strain>
    </source>
</reference>
<dbReference type="STRING" id="1454201.NMS_1109"/>
<dbReference type="AlphaFoldDB" id="W8VV44"/>
<dbReference type="PROSITE" id="PS51677">
    <property type="entry name" value="NODB"/>
    <property type="match status" value="1"/>
</dbReference>
<evidence type="ECO:0000313" key="4">
    <source>
        <dbReference type="EMBL" id="BAO55118.1"/>
    </source>
</evidence>
<keyword evidence="2" id="KW-0378">Hydrolase</keyword>
<proteinExistence type="predicted"/>
<dbReference type="PANTHER" id="PTHR10587">
    <property type="entry name" value="GLYCOSYL TRANSFERASE-RELATED"/>
    <property type="match status" value="1"/>
</dbReference>
<dbReference type="EMBL" id="AP014548">
    <property type="protein sequence ID" value="BAO55118.1"/>
    <property type="molecule type" value="Genomic_DNA"/>
</dbReference>
<dbReference type="GO" id="GO:0005975">
    <property type="term" value="P:carbohydrate metabolic process"/>
    <property type="evidence" value="ECO:0007669"/>
    <property type="project" value="InterPro"/>
</dbReference>
<dbReference type="OrthoDB" id="9812065at2"/>
<evidence type="ECO:0000256" key="1">
    <source>
        <dbReference type="ARBA" id="ARBA00022723"/>
    </source>
</evidence>
<keyword evidence="5" id="KW-1185">Reference proteome</keyword>
<dbReference type="GO" id="GO:0016020">
    <property type="term" value="C:membrane"/>
    <property type="evidence" value="ECO:0007669"/>
    <property type="project" value="TreeGrafter"/>
</dbReference>